<proteinExistence type="predicted"/>
<reference evidence="2 3" key="1">
    <citation type="submission" date="2019-06" db="EMBL/GenBank/DDBJ databases">
        <title>A chromosomal-level reference genome of Carpinus fangiana (Coryloideae, Betulaceae).</title>
        <authorList>
            <person name="Yang X."/>
            <person name="Wang Z."/>
            <person name="Zhang L."/>
            <person name="Hao G."/>
            <person name="Liu J."/>
            <person name="Yang Y."/>
        </authorList>
    </citation>
    <scope>NUCLEOTIDE SEQUENCE [LARGE SCALE GENOMIC DNA]</scope>
    <source>
        <strain evidence="2">Cfa_2016G</strain>
        <tissue evidence="2">Leaf</tissue>
    </source>
</reference>
<dbReference type="AlphaFoldDB" id="A0A5N6REI0"/>
<name>A0A5N6REI0_9ROSI</name>
<evidence type="ECO:0000313" key="2">
    <source>
        <dbReference type="EMBL" id="KAE8076468.1"/>
    </source>
</evidence>
<evidence type="ECO:0000256" key="1">
    <source>
        <dbReference type="SAM" id="MobiDB-lite"/>
    </source>
</evidence>
<keyword evidence="3" id="KW-1185">Reference proteome</keyword>
<protein>
    <submittedName>
        <fullName evidence="2">Uncharacterized protein</fullName>
    </submittedName>
</protein>
<accession>A0A5N6REI0</accession>
<dbReference type="EMBL" id="CM017326">
    <property type="protein sequence ID" value="KAE8076468.1"/>
    <property type="molecule type" value="Genomic_DNA"/>
</dbReference>
<dbReference type="Proteomes" id="UP000327013">
    <property type="component" value="Chromosome 6"/>
</dbReference>
<evidence type="ECO:0000313" key="3">
    <source>
        <dbReference type="Proteomes" id="UP000327013"/>
    </source>
</evidence>
<sequence>MVEVVDSDVNGVGWGEFLWVKILVDMTNPLHMEGCLKFKGKQGPTSYYQSAKEGTHTRFTDGDNPNDKISGASEKEFPKPKQPKFQKSTSESQGTNHGGIGVAYHKKGQNPKKSCEGNIWQAFNG</sequence>
<dbReference type="OrthoDB" id="994204at2759"/>
<feature type="region of interest" description="Disordered" evidence="1">
    <location>
        <begin position="42"/>
        <end position="125"/>
    </location>
</feature>
<organism evidence="2 3">
    <name type="scientific">Carpinus fangiana</name>
    <dbReference type="NCBI Taxonomy" id="176857"/>
    <lineage>
        <taxon>Eukaryota</taxon>
        <taxon>Viridiplantae</taxon>
        <taxon>Streptophyta</taxon>
        <taxon>Embryophyta</taxon>
        <taxon>Tracheophyta</taxon>
        <taxon>Spermatophyta</taxon>
        <taxon>Magnoliopsida</taxon>
        <taxon>eudicotyledons</taxon>
        <taxon>Gunneridae</taxon>
        <taxon>Pentapetalae</taxon>
        <taxon>rosids</taxon>
        <taxon>fabids</taxon>
        <taxon>Fagales</taxon>
        <taxon>Betulaceae</taxon>
        <taxon>Carpinus</taxon>
    </lineage>
</organism>
<gene>
    <name evidence="2" type="ORF">FH972_015115</name>
</gene>